<reference evidence="1" key="1">
    <citation type="submission" date="2021-02" db="EMBL/GenBank/DDBJ databases">
        <authorList>
            <person name="Dougan E. K."/>
            <person name="Rhodes N."/>
            <person name="Thang M."/>
            <person name="Chan C."/>
        </authorList>
    </citation>
    <scope>NUCLEOTIDE SEQUENCE</scope>
</reference>
<comment type="caution">
    <text evidence="1">The sequence shown here is derived from an EMBL/GenBank/DDBJ whole genome shotgun (WGS) entry which is preliminary data.</text>
</comment>
<dbReference type="OrthoDB" id="436509at2759"/>
<gene>
    <name evidence="1" type="ORF">SNAT2548_LOCUS17595</name>
</gene>
<name>A0A812P1N8_9DINO</name>
<accession>A0A812P1N8</accession>
<dbReference type="EMBL" id="CAJNDS010002117">
    <property type="protein sequence ID" value="CAE7336334.1"/>
    <property type="molecule type" value="Genomic_DNA"/>
</dbReference>
<evidence type="ECO:0000313" key="2">
    <source>
        <dbReference type="Proteomes" id="UP000604046"/>
    </source>
</evidence>
<evidence type="ECO:0000313" key="1">
    <source>
        <dbReference type="EMBL" id="CAE7336334.1"/>
    </source>
</evidence>
<organism evidence="1 2">
    <name type="scientific">Symbiodinium natans</name>
    <dbReference type="NCBI Taxonomy" id="878477"/>
    <lineage>
        <taxon>Eukaryota</taxon>
        <taxon>Sar</taxon>
        <taxon>Alveolata</taxon>
        <taxon>Dinophyceae</taxon>
        <taxon>Suessiales</taxon>
        <taxon>Symbiodiniaceae</taxon>
        <taxon>Symbiodinium</taxon>
    </lineage>
</organism>
<proteinExistence type="predicted"/>
<dbReference type="Proteomes" id="UP000604046">
    <property type="component" value="Unassembled WGS sequence"/>
</dbReference>
<keyword evidence="2" id="KW-1185">Reference proteome</keyword>
<sequence length="65" mass="6769">MLSQEIEARSGEVVAKGLDSLGALLSKLRQLQAASEIAIAQATEQTVQRARSLGSKARADEDGSG</sequence>
<dbReference type="AlphaFoldDB" id="A0A812P1N8"/>
<protein>
    <submittedName>
        <fullName evidence="1">Uncharacterized protein</fullName>
    </submittedName>
</protein>